<dbReference type="EMBL" id="SWFT01000105">
    <property type="protein sequence ID" value="KAA8900987.1"/>
    <property type="molecule type" value="Genomic_DNA"/>
</dbReference>
<dbReference type="VEuPathDB" id="FungiDB:DIURU_003357"/>
<organism evidence="2 3">
    <name type="scientific">Diutina rugosa</name>
    <name type="common">Yeast</name>
    <name type="synonym">Candida rugosa</name>
    <dbReference type="NCBI Taxonomy" id="5481"/>
    <lineage>
        <taxon>Eukaryota</taxon>
        <taxon>Fungi</taxon>
        <taxon>Dikarya</taxon>
        <taxon>Ascomycota</taxon>
        <taxon>Saccharomycotina</taxon>
        <taxon>Pichiomycetes</taxon>
        <taxon>Debaryomycetaceae</taxon>
        <taxon>Diutina</taxon>
    </lineage>
</organism>
<dbReference type="OMA" id="GYTIVWK"/>
<dbReference type="AlphaFoldDB" id="A0A642UKW3"/>
<dbReference type="InterPro" id="IPR053056">
    <property type="entry name" value="Lipid_Metab_Assoc_Protein"/>
</dbReference>
<protein>
    <recommendedName>
        <fullName evidence="1">DUF4484 domain-containing protein</fullName>
    </recommendedName>
</protein>
<keyword evidence="3" id="KW-1185">Reference proteome</keyword>
<name>A0A642UKW3_DIURU</name>
<dbReference type="GeneID" id="54782008"/>
<gene>
    <name evidence="2" type="ORF">DIURU_003357</name>
</gene>
<reference evidence="2 3" key="1">
    <citation type="submission" date="2019-07" db="EMBL/GenBank/DDBJ databases">
        <title>Genome assembly of two rare yeast pathogens: Diutina rugosa and Trichomonascus ciferrii.</title>
        <authorList>
            <person name="Mixao V."/>
            <person name="Saus E."/>
            <person name="Hansen A."/>
            <person name="Lass-Flor C."/>
            <person name="Gabaldon T."/>
        </authorList>
    </citation>
    <scope>NUCLEOTIDE SEQUENCE [LARGE SCALE GENOMIC DNA]</scope>
    <source>
        <strain evidence="2 3">CBS 613</strain>
    </source>
</reference>
<evidence type="ECO:0000313" key="2">
    <source>
        <dbReference type="EMBL" id="KAA8900987.1"/>
    </source>
</evidence>
<dbReference type="PANTHER" id="PTHR28153">
    <property type="entry name" value="PROTEIN, PUTATIVE-RELATED"/>
    <property type="match status" value="1"/>
</dbReference>
<dbReference type="Pfam" id="PF09804">
    <property type="entry name" value="DENND11"/>
    <property type="match status" value="1"/>
</dbReference>
<dbReference type="InterPro" id="IPR018626">
    <property type="entry name" value="LCHN/Anr2"/>
</dbReference>
<comment type="caution">
    <text evidence="2">The sequence shown here is derived from an EMBL/GenBank/DDBJ whole genome shotgun (WGS) entry which is preliminary data.</text>
</comment>
<dbReference type="GO" id="GO:0005811">
    <property type="term" value="C:lipid droplet"/>
    <property type="evidence" value="ECO:0007669"/>
    <property type="project" value="TreeGrafter"/>
</dbReference>
<dbReference type="RefSeq" id="XP_034011610.1">
    <property type="nucleotide sequence ID" value="XM_034156110.1"/>
</dbReference>
<dbReference type="Proteomes" id="UP000449547">
    <property type="component" value="Unassembled WGS sequence"/>
</dbReference>
<feature type="domain" description="DUF4484" evidence="1">
    <location>
        <begin position="420"/>
        <end position="511"/>
    </location>
</feature>
<dbReference type="InterPro" id="IPR028115">
    <property type="entry name" value="DUF4484"/>
</dbReference>
<dbReference type="OrthoDB" id="2152680at2759"/>
<dbReference type="PANTHER" id="PTHR28153:SF1">
    <property type="entry name" value="DUF4484 DOMAIN-CONTAINING PROTEIN"/>
    <property type="match status" value="1"/>
</dbReference>
<evidence type="ECO:0000259" key="1">
    <source>
        <dbReference type="Pfam" id="PF14831"/>
    </source>
</evidence>
<proteinExistence type="predicted"/>
<sequence length="512" mass="58274">MSYTPAKVVAVFLAQFDVKKGYTMVWQKSQDPHLVMEGLDYKVLPSGIHEFEKTSVVFSVEKTKHKGQFYYGVARFQQSIVDNDTSDRKNVLMYSLGVVCDPHSTQWQPNQFIEMGWEYIDVLSGAVSKFEHDRDHQELDRVYDKLTGLTLPGQNLDLAKTAVKHHMLTQLPNFISKVGPLVFPLFKHALLRHQILFFNNENHQRPGNDYFSIYAYDYILSLISVVPHDVKAVGQSVEAYYSPPLYNVGLNQEFWHVPGYIATTNDDILMYNKSASDVVVLLNGNEHASMYLSKDTTGNQLGPVQRASRRDRSKLRRLVACSEPAESNLSNTDDLRSIHSLMSSYDENDTELQVVGRFPCSDKSEPAWWLLEACHPMSWRESLWQAWSWFASAGRGVNDGDDERGSEDGEVGCSVDFLQLVAVVGYFHGLTRRYFALINEIITEQLSSEGIDSVSQLQNKISITVTYQDLIDMDLDPYSNDDHEFIENFVLKYFSHVVSEVEVGMVFANICC</sequence>
<accession>A0A642UKW3</accession>
<evidence type="ECO:0000313" key="3">
    <source>
        <dbReference type="Proteomes" id="UP000449547"/>
    </source>
</evidence>
<dbReference type="Pfam" id="PF14831">
    <property type="entry name" value="DUF4484"/>
    <property type="match status" value="1"/>
</dbReference>